<name>A0AAJ0FLJ6_9PEZI</name>
<feature type="compositionally biased region" description="Basic residues" evidence="1">
    <location>
        <begin position="100"/>
        <end position="114"/>
    </location>
</feature>
<feature type="region of interest" description="Disordered" evidence="1">
    <location>
        <begin position="53"/>
        <end position="77"/>
    </location>
</feature>
<protein>
    <submittedName>
        <fullName evidence="2">Uncharacterized protein</fullName>
    </submittedName>
</protein>
<dbReference type="RefSeq" id="XP_060288904.1">
    <property type="nucleotide sequence ID" value="XM_060423195.1"/>
</dbReference>
<sequence>MWVFRDNVVQSGPFEAPHAGLLDQGVYAGKKRKEALQALKGGEASSAVMLKDPQHKKWERGRRGPGMALSLQDKNDENKADDKVEWRSCCVGTQSATRRRRRRRRLWRRRRQHQHTTEGKGRCRVYIRRRQGKLESRVAHGGGQMRSKGEEKQLFMSPECTCLTGEGRQGACTRTKILRPGTNEKDSSPLAGGSGVATSGIETDGYLGHRPVEGRVGVRDKRGLPRKK</sequence>
<evidence type="ECO:0000313" key="2">
    <source>
        <dbReference type="EMBL" id="KAK1772691.1"/>
    </source>
</evidence>
<feature type="region of interest" description="Disordered" evidence="1">
    <location>
        <begin position="178"/>
        <end position="228"/>
    </location>
</feature>
<dbReference type="Proteomes" id="UP001244011">
    <property type="component" value="Unassembled WGS sequence"/>
</dbReference>
<dbReference type="AlphaFoldDB" id="A0AAJ0FLJ6"/>
<dbReference type="EMBL" id="MU838997">
    <property type="protein sequence ID" value="KAK1772691.1"/>
    <property type="molecule type" value="Genomic_DNA"/>
</dbReference>
<organism evidence="2 3">
    <name type="scientific">Phialemonium atrogriseum</name>
    <dbReference type="NCBI Taxonomy" id="1093897"/>
    <lineage>
        <taxon>Eukaryota</taxon>
        <taxon>Fungi</taxon>
        <taxon>Dikarya</taxon>
        <taxon>Ascomycota</taxon>
        <taxon>Pezizomycotina</taxon>
        <taxon>Sordariomycetes</taxon>
        <taxon>Sordariomycetidae</taxon>
        <taxon>Cephalothecales</taxon>
        <taxon>Cephalothecaceae</taxon>
        <taxon>Phialemonium</taxon>
    </lineage>
</organism>
<comment type="caution">
    <text evidence="2">The sequence shown here is derived from an EMBL/GenBank/DDBJ whole genome shotgun (WGS) entry which is preliminary data.</text>
</comment>
<feature type="compositionally biased region" description="Basic and acidic residues" evidence="1">
    <location>
        <begin position="210"/>
        <end position="228"/>
    </location>
</feature>
<accession>A0AAJ0FLJ6</accession>
<dbReference type="GeneID" id="85306382"/>
<reference evidence="2" key="1">
    <citation type="submission" date="2023-06" db="EMBL/GenBank/DDBJ databases">
        <title>Genome-scale phylogeny and comparative genomics of the fungal order Sordariales.</title>
        <authorList>
            <consortium name="Lawrence Berkeley National Laboratory"/>
            <person name="Hensen N."/>
            <person name="Bonometti L."/>
            <person name="Westerberg I."/>
            <person name="Brannstrom I.O."/>
            <person name="Guillou S."/>
            <person name="Cros-Aarteil S."/>
            <person name="Calhoun S."/>
            <person name="Haridas S."/>
            <person name="Kuo A."/>
            <person name="Mondo S."/>
            <person name="Pangilinan J."/>
            <person name="Riley R."/>
            <person name="Labutti K."/>
            <person name="Andreopoulos B."/>
            <person name="Lipzen A."/>
            <person name="Chen C."/>
            <person name="Yanf M."/>
            <person name="Daum C."/>
            <person name="Ng V."/>
            <person name="Clum A."/>
            <person name="Steindorff A."/>
            <person name="Ohm R."/>
            <person name="Martin F."/>
            <person name="Silar P."/>
            <person name="Natvig D."/>
            <person name="Lalanne C."/>
            <person name="Gautier V."/>
            <person name="Ament-Velasquez S.L."/>
            <person name="Kruys A."/>
            <person name="Hutchinson M.I."/>
            <person name="Powell A.J."/>
            <person name="Barry K."/>
            <person name="Miller A.N."/>
            <person name="Grigoriev I.V."/>
            <person name="Debuchy R."/>
            <person name="Gladieux P."/>
            <person name="Thoren M.H."/>
            <person name="Johannesson H."/>
        </authorList>
    </citation>
    <scope>NUCLEOTIDE SEQUENCE</scope>
    <source>
        <strain evidence="2">8032-3</strain>
    </source>
</reference>
<proteinExistence type="predicted"/>
<keyword evidence="3" id="KW-1185">Reference proteome</keyword>
<feature type="region of interest" description="Disordered" evidence="1">
    <location>
        <begin position="100"/>
        <end position="120"/>
    </location>
</feature>
<evidence type="ECO:0000313" key="3">
    <source>
        <dbReference type="Proteomes" id="UP001244011"/>
    </source>
</evidence>
<evidence type="ECO:0000256" key="1">
    <source>
        <dbReference type="SAM" id="MobiDB-lite"/>
    </source>
</evidence>
<gene>
    <name evidence="2" type="ORF">QBC33DRAFT_27195</name>
</gene>